<sequence>MIDGDRWLRRLGRLAATRRGYLAATIVAVVLGIAADLAFPLLSKAAVDHATGAARAGWALGSIIAVMLAVAAARYLSTLVRRWAAGALAVGVQRDLRVSLLDTVLHLDGPAQHTIRTGQVVSRSISDLQVVQGLMAMAPLAIGGAVQAVFAFAIMAYLSPLLTAVALLVLPALGWTAYRSRRRLFAATWSAQQAAADVATHVEETVTGVRVVKGFGQEHRMVDRMIDLGRSLYARRIRAARVEARYAPLIGALPQLATVAVIGVGALLTLRGTITAGTFLAFAAYVTALMGITRMLSNVVVTAQLAHASAQRVFDVIDHPRDADPADPVALPNDAEFGLRFDGVGFAYPDAADTPVLTGLDLDIAPGECVAVIGGPGSGKSTLADLAVRHHRPQTGTVALSPRREGASPADLNTVAADDLRRVVAVVSDEPFLYSDTIAANIAMAPLHTLTDAEQARLASAIERADATAFVDALPDGVASVVGERGLTLSGGQRQRIALARALYAQPRILVLDDATSAVDTATEARILARLREQRSTMLVLAHRASTLRLADRVAIIDDGQIVEVGTFDELAKSSARFATLMSQTANAPLPDSLDRAEAAEPDDDFDLWPDIEPDDGWRAGAAPARGPGGAGPGGGGGMAMSGALGAAQATPELLADVAALPPAHADPRADLDDLRRETPDFSLWRSLAPVRWLLLGAALCVAADTVVSLAFPSLARISIDAADSDDPAAIYRPVLAGVLLVGVGWLVAVGTLLLSTRAGERVLFGLRVRSFAHLQRLGLDYYERELSGRIMTRMTTDIDALSTFLQTGLTSAGVAGLTLVGVAVALTLTQPGLAVALAPVVPVLLIATIVFRRISSRAYLRSRELVSIVNADLQENLAGLKTTQGYRHSDSALARFARYSDDWFDARMVTQRAIACYFPFIVLVADVATAAVLVLGAHRISQGTLSTGALIAFVLYLAMLFGPVQQLTQVFDGYQQARVGLIRIRDLLATPSSLESHADDDAATGARGRPAPAHMALHDIGFIYRDSTAPALTDVDLDIPAGSSLALVGSTGAGKSTVVKLLARFYDPSTGSVRADGDDLRDLPLRSYRARLAVVPQEPHLFAGTVADNIAFGRPGAGRDEIEAAAAAVGALDVIAALPGAMNHPIGERGRGLSSGQRQLIALARAELVEPDLVLLDEATATLDQQTEARVLAASRATASRRTSVIVAHRLATAAQADSIAVVEAGRVVQRGTHAELIARDGRYRELWETTADTGHTSTERHA</sequence>
<dbReference type="CDD" id="cd18543">
    <property type="entry name" value="ABC_6TM_Rv0194_D1_like"/>
    <property type="match status" value="1"/>
</dbReference>
<dbReference type="RefSeq" id="WP_007323579.1">
    <property type="nucleotide sequence ID" value="NZ_BAEE01000076.1"/>
</dbReference>
<dbReference type="PROSITE" id="PS50893">
    <property type="entry name" value="ABC_TRANSPORTER_2"/>
    <property type="match status" value="2"/>
</dbReference>
<feature type="transmembrane region" description="Helical" evidence="11">
    <location>
        <begin position="915"/>
        <end position="938"/>
    </location>
</feature>
<evidence type="ECO:0000256" key="7">
    <source>
        <dbReference type="ARBA" id="ARBA00022989"/>
    </source>
</evidence>
<keyword evidence="5" id="KW-0547">Nucleotide-binding</keyword>
<evidence type="ECO:0000256" key="6">
    <source>
        <dbReference type="ARBA" id="ARBA00022840"/>
    </source>
</evidence>
<dbReference type="InterPro" id="IPR003439">
    <property type="entry name" value="ABC_transporter-like_ATP-bd"/>
</dbReference>
<evidence type="ECO:0000256" key="4">
    <source>
        <dbReference type="ARBA" id="ARBA00022692"/>
    </source>
</evidence>
<feature type="domain" description="ABC transmembrane type-1" evidence="13">
    <location>
        <begin position="23"/>
        <end position="305"/>
    </location>
</feature>
<feature type="transmembrane region" description="Helical" evidence="11">
    <location>
        <begin position="804"/>
        <end position="827"/>
    </location>
</feature>
<dbReference type="FunFam" id="3.40.50.300:FF:000299">
    <property type="entry name" value="ABC transporter ATP-binding protein/permease"/>
    <property type="match status" value="1"/>
</dbReference>
<dbReference type="GO" id="GO:0016887">
    <property type="term" value="F:ATP hydrolysis activity"/>
    <property type="evidence" value="ECO:0007669"/>
    <property type="project" value="InterPro"/>
</dbReference>
<feature type="domain" description="ABC transmembrane type-1" evidence="13">
    <location>
        <begin position="696"/>
        <end position="977"/>
    </location>
</feature>
<dbReference type="CDD" id="cd18546">
    <property type="entry name" value="ABC_6TM_Rv0194_D2_like"/>
    <property type="match status" value="1"/>
</dbReference>
<dbReference type="Proteomes" id="UP000035088">
    <property type="component" value="Unassembled WGS sequence"/>
</dbReference>
<name>G7H6M9_9ACTN</name>
<comment type="similarity">
    <text evidence="9">Belongs to the ABC transporter superfamily. Lipid exporter (TC 3.A.1.106) family.</text>
</comment>
<dbReference type="PROSITE" id="PS00211">
    <property type="entry name" value="ABC_TRANSPORTER_1"/>
    <property type="match status" value="1"/>
</dbReference>
<dbReference type="GO" id="GO:0015421">
    <property type="term" value="F:ABC-type oligopeptide transporter activity"/>
    <property type="evidence" value="ECO:0007669"/>
    <property type="project" value="TreeGrafter"/>
</dbReference>
<dbReference type="InterPro" id="IPR017871">
    <property type="entry name" value="ABC_transporter-like_CS"/>
</dbReference>
<feature type="compositionally biased region" description="Gly residues" evidence="10">
    <location>
        <begin position="627"/>
        <end position="638"/>
    </location>
</feature>
<evidence type="ECO:0000313" key="15">
    <source>
        <dbReference type="Proteomes" id="UP000035088"/>
    </source>
</evidence>
<evidence type="ECO:0000256" key="8">
    <source>
        <dbReference type="ARBA" id="ARBA00023136"/>
    </source>
</evidence>
<keyword evidence="15" id="KW-1185">Reference proteome</keyword>
<proteinExistence type="inferred from homology"/>
<dbReference type="GO" id="GO:0005886">
    <property type="term" value="C:plasma membrane"/>
    <property type="evidence" value="ECO:0007669"/>
    <property type="project" value="UniProtKB-SubCell"/>
</dbReference>
<evidence type="ECO:0000256" key="10">
    <source>
        <dbReference type="SAM" id="MobiDB-lite"/>
    </source>
</evidence>
<dbReference type="Pfam" id="PF00664">
    <property type="entry name" value="ABC_membrane"/>
    <property type="match status" value="2"/>
</dbReference>
<dbReference type="STRING" id="1073574.GOARA_076_00140"/>
<evidence type="ECO:0000256" key="5">
    <source>
        <dbReference type="ARBA" id="ARBA00022741"/>
    </source>
</evidence>
<dbReference type="SUPFAM" id="SSF52540">
    <property type="entry name" value="P-loop containing nucleoside triphosphate hydrolases"/>
    <property type="match status" value="2"/>
</dbReference>
<comment type="caution">
    <text evidence="14">The sequence shown here is derived from an EMBL/GenBank/DDBJ whole genome shotgun (WGS) entry which is preliminary data.</text>
</comment>
<evidence type="ECO:0000256" key="11">
    <source>
        <dbReference type="SAM" id="Phobius"/>
    </source>
</evidence>
<evidence type="ECO:0000256" key="3">
    <source>
        <dbReference type="ARBA" id="ARBA00022475"/>
    </source>
</evidence>
<dbReference type="Gene3D" id="3.40.50.300">
    <property type="entry name" value="P-loop containing nucleotide triphosphate hydrolases"/>
    <property type="match status" value="2"/>
</dbReference>
<evidence type="ECO:0000259" key="12">
    <source>
        <dbReference type="PROSITE" id="PS50893"/>
    </source>
</evidence>
<protein>
    <submittedName>
        <fullName evidence="14">Putative ABC transporter permease/ATP-binding protein</fullName>
    </submittedName>
</protein>
<keyword evidence="7 11" id="KW-1133">Transmembrane helix</keyword>
<dbReference type="SMART" id="SM00382">
    <property type="entry name" value="AAA"/>
    <property type="match status" value="2"/>
</dbReference>
<evidence type="ECO:0000256" key="1">
    <source>
        <dbReference type="ARBA" id="ARBA00004651"/>
    </source>
</evidence>
<dbReference type="PANTHER" id="PTHR43394">
    <property type="entry name" value="ATP-DEPENDENT PERMEASE MDL1, MITOCHONDRIAL"/>
    <property type="match status" value="1"/>
</dbReference>
<keyword evidence="3" id="KW-1003">Cell membrane</keyword>
<dbReference type="InterPro" id="IPR011527">
    <property type="entry name" value="ABC1_TM_dom"/>
</dbReference>
<dbReference type="GO" id="GO:0005524">
    <property type="term" value="F:ATP binding"/>
    <property type="evidence" value="ECO:0007669"/>
    <property type="project" value="UniProtKB-KW"/>
</dbReference>
<feature type="transmembrane region" description="Helical" evidence="11">
    <location>
        <begin position="833"/>
        <end position="852"/>
    </location>
</feature>
<feature type="transmembrane region" description="Helical" evidence="11">
    <location>
        <begin position="274"/>
        <end position="292"/>
    </location>
</feature>
<feature type="transmembrane region" description="Helical" evidence="11">
    <location>
        <begin position="246"/>
        <end position="268"/>
    </location>
</feature>
<accession>G7H6M9</accession>
<dbReference type="InterPro" id="IPR039421">
    <property type="entry name" value="Type_1_exporter"/>
</dbReference>
<dbReference type="EMBL" id="BAEE01000076">
    <property type="protein sequence ID" value="GAB11504.1"/>
    <property type="molecule type" value="Genomic_DNA"/>
</dbReference>
<feature type="transmembrane region" description="Helical" evidence="11">
    <location>
        <begin position="161"/>
        <end position="178"/>
    </location>
</feature>
<evidence type="ECO:0000256" key="2">
    <source>
        <dbReference type="ARBA" id="ARBA00022448"/>
    </source>
</evidence>
<evidence type="ECO:0000313" key="14">
    <source>
        <dbReference type="EMBL" id="GAB11504.1"/>
    </source>
</evidence>
<gene>
    <name evidence="14" type="ORF">GOARA_076_00140</name>
</gene>
<evidence type="ECO:0000259" key="13">
    <source>
        <dbReference type="PROSITE" id="PS50929"/>
    </source>
</evidence>
<feature type="transmembrane region" description="Helical" evidence="11">
    <location>
        <begin position="21"/>
        <end position="43"/>
    </location>
</feature>
<feature type="region of interest" description="Disordered" evidence="10">
    <location>
        <begin position="603"/>
        <end position="638"/>
    </location>
</feature>
<dbReference type="PANTHER" id="PTHR43394:SF1">
    <property type="entry name" value="ATP-BINDING CASSETTE SUB-FAMILY B MEMBER 10, MITOCHONDRIAL"/>
    <property type="match status" value="1"/>
</dbReference>
<feature type="domain" description="ABC transporter" evidence="12">
    <location>
        <begin position="339"/>
        <end position="584"/>
    </location>
</feature>
<feature type="compositionally biased region" description="Acidic residues" evidence="10">
    <location>
        <begin position="603"/>
        <end position="615"/>
    </location>
</feature>
<feature type="transmembrane region" description="Helical" evidence="11">
    <location>
        <begin position="55"/>
        <end position="76"/>
    </location>
</feature>
<dbReference type="InterPro" id="IPR003593">
    <property type="entry name" value="AAA+_ATPase"/>
</dbReference>
<keyword evidence="8 11" id="KW-0472">Membrane</keyword>
<dbReference type="SUPFAM" id="SSF90123">
    <property type="entry name" value="ABC transporter transmembrane region"/>
    <property type="match status" value="2"/>
</dbReference>
<feature type="transmembrane region" description="Helical" evidence="11">
    <location>
        <begin position="133"/>
        <end position="155"/>
    </location>
</feature>
<dbReference type="FunFam" id="3.40.50.300:FF:000604">
    <property type="entry name" value="ABC transporter B family member 28"/>
    <property type="match status" value="1"/>
</dbReference>
<feature type="transmembrane region" description="Helical" evidence="11">
    <location>
        <begin position="735"/>
        <end position="755"/>
    </location>
</feature>
<dbReference type="AlphaFoldDB" id="G7H6M9"/>
<dbReference type="GO" id="GO:0005737">
    <property type="term" value="C:cytoplasm"/>
    <property type="evidence" value="ECO:0007669"/>
    <property type="project" value="UniProtKB-ARBA"/>
</dbReference>
<feature type="transmembrane region" description="Helical" evidence="11">
    <location>
        <begin position="944"/>
        <end position="962"/>
    </location>
</feature>
<reference evidence="14 15" key="1">
    <citation type="submission" date="2011-11" db="EMBL/GenBank/DDBJ databases">
        <title>Whole genome shotgun sequence of Gordonia araii NBRC 100433.</title>
        <authorList>
            <person name="Yoshida Y."/>
            <person name="Hosoyama A."/>
            <person name="Tsuchikane K."/>
            <person name="Katsumata H."/>
            <person name="Yamazaki S."/>
            <person name="Fujita N."/>
        </authorList>
    </citation>
    <scope>NUCLEOTIDE SEQUENCE [LARGE SCALE GENOMIC DNA]</scope>
    <source>
        <strain evidence="14 15">NBRC 100433</strain>
    </source>
</reference>
<keyword evidence="2" id="KW-0813">Transport</keyword>
<evidence type="ECO:0000256" key="9">
    <source>
        <dbReference type="ARBA" id="ARBA00061644"/>
    </source>
</evidence>
<comment type="subcellular location">
    <subcellularLocation>
        <location evidence="1">Cell membrane</location>
        <topology evidence="1">Multi-pass membrane protein</topology>
    </subcellularLocation>
</comment>
<dbReference type="Pfam" id="PF00005">
    <property type="entry name" value="ABC_tran"/>
    <property type="match status" value="2"/>
</dbReference>
<feature type="domain" description="ABC transporter" evidence="12">
    <location>
        <begin position="1016"/>
        <end position="1251"/>
    </location>
</feature>
<dbReference type="InterPro" id="IPR036640">
    <property type="entry name" value="ABC1_TM_sf"/>
</dbReference>
<keyword evidence="6 14" id="KW-0067">ATP-binding</keyword>
<dbReference type="InterPro" id="IPR027417">
    <property type="entry name" value="P-loop_NTPase"/>
</dbReference>
<organism evidence="14 15">
    <name type="scientific">Gordonia araii NBRC 100433</name>
    <dbReference type="NCBI Taxonomy" id="1073574"/>
    <lineage>
        <taxon>Bacteria</taxon>
        <taxon>Bacillati</taxon>
        <taxon>Actinomycetota</taxon>
        <taxon>Actinomycetes</taxon>
        <taxon>Mycobacteriales</taxon>
        <taxon>Gordoniaceae</taxon>
        <taxon>Gordonia</taxon>
    </lineage>
</organism>
<dbReference type="Gene3D" id="1.20.1560.10">
    <property type="entry name" value="ABC transporter type 1, transmembrane domain"/>
    <property type="match status" value="2"/>
</dbReference>
<dbReference type="PROSITE" id="PS50929">
    <property type="entry name" value="ABC_TM1F"/>
    <property type="match status" value="2"/>
</dbReference>
<keyword evidence="4 11" id="KW-0812">Transmembrane</keyword>
<feature type="transmembrane region" description="Helical" evidence="11">
    <location>
        <begin position="693"/>
        <end position="715"/>
    </location>
</feature>